<dbReference type="CDD" id="cd05168">
    <property type="entry name" value="PI4Kc_III_beta"/>
    <property type="match status" value="1"/>
</dbReference>
<evidence type="ECO:0000256" key="1">
    <source>
        <dbReference type="ARBA" id="ARBA00001936"/>
    </source>
</evidence>
<keyword evidence="21" id="KW-1185">Reference proteome</keyword>
<name>E9H0X8_DAPPU</name>
<evidence type="ECO:0000256" key="15">
    <source>
        <dbReference type="ARBA" id="ARBA00037860"/>
    </source>
</evidence>
<dbReference type="GO" id="GO:0046854">
    <property type="term" value="P:phosphatidylinositol phosphate biosynthetic process"/>
    <property type="evidence" value="ECO:0000318"/>
    <property type="project" value="GO_Central"/>
</dbReference>
<dbReference type="FunFam" id="1.10.1070.11:FF:000004">
    <property type="entry name" value="Phosphatidylinositol 4-kinase, catalytic, beta"/>
    <property type="match status" value="1"/>
</dbReference>
<evidence type="ECO:0000256" key="12">
    <source>
        <dbReference type="ARBA" id="ARBA00023128"/>
    </source>
</evidence>
<dbReference type="PROSITE" id="PS50290">
    <property type="entry name" value="PI3_4_KINASE_3"/>
    <property type="match status" value="1"/>
</dbReference>
<dbReference type="Gene3D" id="1.10.1070.11">
    <property type="entry name" value="Phosphatidylinositol 3-/4-kinase, catalytic domain"/>
    <property type="match status" value="1"/>
</dbReference>
<evidence type="ECO:0000256" key="6">
    <source>
        <dbReference type="ARBA" id="ARBA00022679"/>
    </source>
</evidence>
<dbReference type="PROSITE" id="PS00915">
    <property type="entry name" value="PI3_4_KINASE_1"/>
    <property type="match status" value="1"/>
</dbReference>
<dbReference type="GO" id="GO:0005524">
    <property type="term" value="F:ATP binding"/>
    <property type="evidence" value="ECO:0007669"/>
    <property type="project" value="UniProtKB-KW"/>
</dbReference>
<comment type="cofactor">
    <cofactor evidence="1">
        <name>Mn(2+)</name>
        <dbReference type="ChEBI" id="CHEBI:29035"/>
    </cofactor>
</comment>
<dbReference type="InterPro" id="IPR011009">
    <property type="entry name" value="Kinase-like_dom_sf"/>
</dbReference>
<dbReference type="GO" id="GO:0030867">
    <property type="term" value="C:rough endoplasmic reticulum membrane"/>
    <property type="evidence" value="ECO:0007669"/>
    <property type="project" value="UniProtKB-SubCell"/>
</dbReference>
<dbReference type="InterPro" id="IPR001263">
    <property type="entry name" value="PI3K_accessory_dom"/>
</dbReference>
<evidence type="ECO:0000256" key="16">
    <source>
        <dbReference type="ARBA" id="ARBA00039877"/>
    </source>
</evidence>
<evidence type="ECO:0000256" key="5">
    <source>
        <dbReference type="ARBA" id="ARBA00012169"/>
    </source>
</evidence>
<dbReference type="PROSITE" id="PS00916">
    <property type="entry name" value="PI3_4_KINASE_2"/>
    <property type="match status" value="1"/>
</dbReference>
<keyword evidence="11" id="KW-0443">Lipid metabolism</keyword>
<comment type="subcellular location">
    <subcellularLocation>
        <location evidence="3">Mitochondrion outer membrane</location>
        <topology evidence="3">Peripheral membrane protein</topology>
    </subcellularLocation>
    <subcellularLocation>
        <location evidence="15">Rough endoplasmic reticulum membrane</location>
        <topology evidence="15">Peripheral membrane protein</topology>
    </subcellularLocation>
</comment>
<dbReference type="InterPro" id="IPR000403">
    <property type="entry name" value="PI3/4_kinase_cat_dom"/>
</dbReference>
<dbReference type="InterPro" id="IPR015433">
    <property type="entry name" value="PI3/4_kinase"/>
</dbReference>
<dbReference type="Pfam" id="PF00454">
    <property type="entry name" value="PI3_PI4_kinase"/>
    <property type="match status" value="1"/>
</dbReference>
<evidence type="ECO:0000256" key="2">
    <source>
        <dbReference type="ARBA" id="ARBA00001946"/>
    </source>
</evidence>
<dbReference type="PANTHER" id="PTHR10048">
    <property type="entry name" value="PHOSPHATIDYLINOSITOL KINASE"/>
    <property type="match status" value="1"/>
</dbReference>
<keyword evidence="12" id="KW-0496">Mitochondrion</keyword>
<dbReference type="OrthoDB" id="10264149at2759"/>
<evidence type="ECO:0000256" key="3">
    <source>
        <dbReference type="ARBA" id="ARBA00004450"/>
    </source>
</evidence>
<keyword evidence="6" id="KW-0808">Transferase</keyword>
<evidence type="ECO:0000256" key="4">
    <source>
        <dbReference type="ARBA" id="ARBA00006209"/>
    </source>
</evidence>
<dbReference type="OMA" id="HKLANCN"/>
<evidence type="ECO:0000313" key="21">
    <source>
        <dbReference type="Proteomes" id="UP000000305"/>
    </source>
</evidence>
<evidence type="ECO:0000259" key="19">
    <source>
        <dbReference type="PROSITE" id="PS51545"/>
    </source>
</evidence>
<keyword evidence="7" id="KW-0547">Nucleotide-binding</keyword>
<dbReference type="InterPro" id="IPR057754">
    <property type="entry name" value="PI4-kinase_beta/PIK1_cat"/>
</dbReference>
<feature type="domain" description="PI3K/PI4K catalytic" evidence="18">
    <location>
        <begin position="464"/>
        <end position="731"/>
    </location>
</feature>
<organism evidence="20 21">
    <name type="scientific">Daphnia pulex</name>
    <name type="common">Water flea</name>
    <dbReference type="NCBI Taxonomy" id="6669"/>
    <lineage>
        <taxon>Eukaryota</taxon>
        <taxon>Metazoa</taxon>
        <taxon>Ecdysozoa</taxon>
        <taxon>Arthropoda</taxon>
        <taxon>Crustacea</taxon>
        <taxon>Branchiopoda</taxon>
        <taxon>Diplostraca</taxon>
        <taxon>Cladocera</taxon>
        <taxon>Anomopoda</taxon>
        <taxon>Daphniidae</taxon>
        <taxon>Daphnia</taxon>
    </lineage>
</organism>
<dbReference type="InParanoid" id="E9H0X8"/>
<dbReference type="Gene3D" id="3.30.1010.10">
    <property type="entry name" value="Phosphatidylinositol 3-kinase Catalytic Subunit, Chain A, domain 4"/>
    <property type="match status" value="1"/>
</dbReference>
<dbReference type="GO" id="GO:0004430">
    <property type="term" value="F:1-phosphatidylinositol 4-kinase activity"/>
    <property type="evidence" value="ECO:0000318"/>
    <property type="project" value="GO_Central"/>
</dbReference>
<dbReference type="PANTHER" id="PTHR10048:SF22">
    <property type="entry name" value="PHOSPHATIDYLINOSITOL 4-KINASE BETA"/>
    <property type="match status" value="1"/>
</dbReference>
<dbReference type="InterPro" id="IPR049160">
    <property type="entry name" value="PI4KB-PIK1_PIK"/>
</dbReference>
<sequence length="746" mass="84260">MMQFDESKSLESDEMEFTAETSASSSHPEPALAEEEEATPNDHSKISTTVPGASEDGAGGKQSLLLRWFESKLFDMSYAVMYLFNSKESGVQTYIGNRVFSYPIRDVDFYLQQLVNMYIHMHDVAEVIHPYLVHRCRESVDFSLQCSWLLDAYSSDASLPTQKKSHGTKLKNLILSEELRPVAVATTTKLASRTSKSSHLTLAKKTHQRSRSDATVMMKLGHRRTPSSGSTKNCIGDLPPRLLPQLEFIKALINIGKRLGKAQQSKEEKTSRLVAELRTLNLNLPARVWLPIHATDAPHLVVRIPPESAVVLNSKDKAPYLLYVEVLLVEQTQTCSIPAKISATAAASLRHTRSEENLLDHHPLHHHLADSSALSTSPIYDDLSDAWSQEDDEISDQYLHLRLSHKDRGDTLSQMSQDSSDSREREPIFIQASDIRRRLTDSLNAPTKSFQRDPEDPSAAALKEPWEEKVARIRESSPYGHHSNWKLLPAIVKCGDDLRQELLAYQILLQLHRIWETERVPLWLRPYRILVLSNDSGMIEPIINTVSLHQIKKHSRMSLLEYLLREHGPTNSEAFLTAQRHFVESLAAYSLVCYLVQVKDRHNGNILLDTEGHVIHIDFGFMLSTSPKNLGFENSPFKLTQEFVDVMGGQGSDMFEYFKILMLQGLVAARKHSDKIVSLVEIMRSGSQLPCFKAGAATVSALKSRFHLGLTEEELQLKVDHMVETSMHSLTTRLYDGFQYFTNGIL</sequence>
<dbReference type="SMART" id="SM00146">
    <property type="entry name" value="PI3Kc"/>
    <property type="match status" value="1"/>
</dbReference>
<evidence type="ECO:0000256" key="7">
    <source>
        <dbReference type="ARBA" id="ARBA00022741"/>
    </source>
</evidence>
<accession>E9H0X8</accession>
<feature type="region of interest" description="Disordered" evidence="17">
    <location>
        <begin position="1"/>
        <end position="58"/>
    </location>
</feature>
<dbReference type="Pfam" id="PF21245">
    <property type="entry name" value="PI4KB-PIK1_PIK"/>
    <property type="match status" value="1"/>
</dbReference>
<keyword evidence="13" id="KW-0472">Membrane</keyword>
<keyword evidence="9" id="KW-0256">Endoplasmic reticulum</keyword>
<dbReference type="eggNOG" id="KOG0903">
    <property type="taxonomic scope" value="Eukaryota"/>
</dbReference>
<dbReference type="HOGENOM" id="CLU_002446_6_0_1"/>
<dbReference type="InterPro" id="IPR018936">
    <property type="entry name" value="PI3/4_kinase_CS"/>
</dbReference>
<dbReference type="GO" id="GO:0005737">
    <property type="term" value="C:cytoplasm"/>
    <property type="evidence" value="ECO:0000318"/>
    <property type="project" value="GO_Central"/>
</dbReference>
<dbReference type="InterPro" id="IPR036940">
    <property type="entry name" value="PI3/4_kinase_cat_sf"/>
</dbReference>
<dbReference type="SUPFAM" id="SSF56112">
    <property type="entry name" value="Protein kinase-like (PK-like)"/>
    <property type="match status" value="1"/>
</dbReference>
<dbReference type="STRING" id="6669.E9H0X8"/>
<dbReference type="PROSITE" id="PS51545">
    <property type="entry name" value="PIK_HELICAL"/>
    <property type="match status" value="1"/>
</dbReference>
<gene>
    <name evidence="20" type="ORF">DAPPUDRAFT_324178</name>
</gene>
<dbReference type="EMBL" id="GL732582">
    <property type="protein sequence ID" value="EFX74536.1"/>
    <property type="molecule type" value="Genomic_DNA"/>
</dbReference>
<dbReference type="Proteomes" id="UP000000305">
    <property type="component" value="Unassembled WGS sequence"/>
</dbReference>
<evidence type="ECO:0000256" key="17">
    <source>
        <dbReference type="SAM" id="MobiDB-lite"/>
    </source>
</evidence>
<evidence type="ECO:0000256" key="13">
    <source>
        <dbReference type="ARBA" id="ARBA00023136"/>
    </source>
</evidence>
<feature type="domain" description="PIK helical" evidence="19">
    <location>
        <begin position="1"/>
        <end position="176"/>
    </location>
</feature>
<dbReference type="KEGG" id="dpx:DAPPUDRAFT_324178"/>
<protein>
    <recommendedName>
        <fullName evidence="16">Phosphatidylinositol 4-kinase beta</fullName>
        <ecNumber evidence="5">2.7.1.67</ecNumber>
    </recommendedName>
</protein>
<feature type="compositionally biased region" description="Low complexity" evidence="17">
    <location>
        <begin position="22"/>
        <end position="31"/>
    </location>
</feature>
<keyword evidence="8" id="KW-0418">Kinase</keyword>
<proteinExistence type="inferred from homology"/>
<dbReference type="GO" id="GO:0048015">
    <property type="term" value="P:phosphatidylinositol-mediated signaling"/>
    <property type="evidence" value="ECO:0000318"/>
    <property type="project" value="GO_Central"/>
</dbReference>
<dbReference type="AlphaFoldDB" id="E9H0X8"/>
<dbReference type="EC" id="2.7.1.67" evidence="5"/>
<comment type="cofactor">
    <cofactor evidence="2">
        <name>Mg(2+)</name>
        <dbReference type="ChEBI" id="CHEBI:18420"/>
    </cofactor>
</comment>
<comment type="similarity">
    <text evidence="4">Belongs to the PI3/PI4-kinase family. Type III PI4K subfamily.</text>
</comment>
<reference evidence="20 21" key="1">
    <citation type="journal article" date="2011" name="Science">
        <title>The ecoresponsive genome of Daphnia pulex.</title>
        <authorList>
            <person name="Colbourne J.K."/>
            <person name="Pfrender M.E."/>
            <person name="Gilbert D."/>
            <person name="Thomas W.K."/>
            <person name="Tucker A."/>
            <person name="Oakley T.H."/>
            <person name="Tokishita S."/>
            <person name="Aerts A."/>
            <person name="Arnold G.J."/>
            <person name="Basu M.K."/>
            <person name="Bauer D.J."/>
            <person name="Caceres C.E."/>
            <person name="Carmel L."/>
            <person name="Casola C."/>
            <person name="Choi J.H."/>
            <person name="Detter J.C."/>
            <person name="Dong Q."/>
            <person name="Dusheyko S."/>
            <person name="Eads B.D."/>
            <person name="Frohlich T."/>
            <person name="Geiler-Samerotte K.A."/>
            <person name="Gerlach D."/>
            <person name="Hatcher P."/>
            <person name="Jogdeo S."/>
            <person name="Krijgsveld J."/>
            <person name="Kriventseva E.V."/>
            <person name="Kultz D."/>
            <person name="Laforsch C."/>
            <person name="Lindquist E."/>
            <person name="Lopez J."/>
            <person name="Manak J.R."/>
            <person name="Muller J."/>
            <person name="Pangilinan J."/>
            <person name="Patwardhan R.P."/>
            <person name="Pitluck S."/>
            <person name="Pritham E.J."/>
            <person name="Rechtsteiner A."/>
            <person name="Rho M."/>
            <person name="Rogozin I.B."/>
            <person name="Sakarya O."/>
            <person name="Salamov A."/>
            <person name="Schaack S."/>
            <person name="Shapiro H."/>
            <person name="Shiga Y."/>
            <person name="Skalitzky C."/>
            <person name="Smith Z."/>
            <person name="Souvorov A."/>
            <person name="Sung W."/>
            <person name="Tang Z."/>
            <person name="Tsuchiya D."/>
            <person name="Tu H."/>
            <person name="Vos H."/>
            <person name="Wang M."/>
            <person name="Wolf Y.I."/>
            <person name="Yamagata H."/>
            <person name="Yamada T."/>
            <person name="Ye Y."/>
            <person name="Shaw J.R."/>
            <person name="Andrews J."/>
            <person name="Crease T.J."/>
            <person name="Tang H."/>
            <person name="Lucas S.M."/>
            <person name="Robertson H.M."/>
            <person name="Bork P."/>
            <person name="Koonin E.V."/>
            <person name="Zdobnov E.M."/>
            <person name="Grigoriev I.V."/>
            <person name="Lynch M."/>
            <person name="Boore J.L."/>
        </authorList>
    </citation>
    <scope>NUCLEOTIDE SEQUENCE [LARGE SCALE GENOMIC DNA]</scope>
</reference>
<evidence type="ECO:0000256" key="8">
    <source>
        <dbReference type="ARBA" id="ARBA00022777"/>
    </source>
</evidence>
<dbReference type="GO" id="GO:0016020">
    <property type="term" value="C:membrane"/>
    <property type="evidence" value="ECO:0000318"/>
    <property type="project" value="GO_Central"/>
</dbReference>
<evidence type="ECO:0000256" key="11">
    <source>
        <dbReference type="ARBA" id="ARBA00023098"/>
    </source>
</evidence>
<evidence type="ECO:0000256" key="9">
    <source>
        <dbReference type="ARBA" id="ARBA00022824"/>
    </source>
</evidence>
<evidence type="ECO:0000313" key="20">
    <source>
        <dbReference type="EMBL" id="EFX74536.1"/>
    </source>
</evidence>
<evidence type="ECO:0000256" key="14">
    <source>
        <dbReference type="ARBA" id="ARBA00036767"/>
    </source>
</evidence>
<evidence type="ECO:0000256" key="10">
    <source>
        <dbReference type="ARBA" id="ARBA00022840"/>
    </source>
</evidence>
<dbReference type="GO" id="GO:0005741">
    <property type="term" value="C:mitochondrial outer membrane"/>
    <property type="evidence" value="ECO:0007669"/>
    <property type="project" value="UniProtKB-SubCell"/>
</dbReference>
<keyword evidence="10" id="KW-0067">ATP-binding</keyword>
<feature type="compositionally biased region" description="Basic and acidic residues" evidence="17">
    <location>
        <begin position="1"/>
        <end position="11"/>
    </location>
</feature>
<comment type="catalytic activity">
    <reaction evidence="14">
        <text>a 1,2-diacyl-sn-glycero-3-phospho-(1D-myo-inositol) + ATP = a 1,2-diacyl-sn-glycero-3-phospho-(1D-myo-inositol 4-phosphate) + ADP + H(+)</text>
        <dbReference type="Rhea" id="RHEA:19877"/>
        <dbReference type="ChEBI" id="CHEBI:15378"/>
        <dbReference type="ChEBI" id="CHEBI:30616"/>
        <dbReference type="ChEBI" id="CHEBI:57880"/>
        <dbReference type="ChEBI" id="CHEBI:58178"/>
        <dbReference type="ChEBI" id="CHEBI:456216"/>
        <dbReference type="EC" id="2.7.1.67"/>
    </reaction>
    <physiologicalReaction direction="left-to-right" evidence="14">
        <dbReference type="Rhea" id="RHEA:19878"/>
    </physiologicalReaction>
</comment>
<evidence type="ECO:0000259" key="18">
    <source>
        <dbReference type="PROSITE" id="PS50290"/>
    </source>
</evidence>
<dbReference type="FunFam" id="3.30.1010.10:FF:000031">
    <property type="entry name" value="Phosphatidylinositol 4-kinase beta"/>
    <property type="match status" value="1"/>
</dbReference>